<name>A0AB39W976_9FLAO</name>
<dbReference type="InterPro" id="IPR036901">
    <property type="entry name" value="Asp/Orn_carbamoylTrfase_sf"/>
</dbReference>
<accession>A0AB39W976</accession>
<dbReference type="AlphaFoldDB" id="A0AB39W976"/>
<feature type="binding site" evidence="7">
    <location>
        <position position="59"/>
    </location>
    <ligand>
        <name>carbamoyl phosphate</name>
        <dbReference type="ChEBI" id="CHEBI:58228"/>
    </ligand>
</feature>
<evidence type="ECO:0000256" key="6">
    <source>
        <dbReference type="ARBA" id="ARBA00048859"/>
    </source>
</evidence>
<feature type="domain" description="Aspartate/ornithine carbamoyltransferase carbamoyl-P binding" evidence="9">
    <location>
        <begin position="8"/>
        <end position="150"/>
    </location>
</feature>
<comment type="function">
    <text evidence="5 7">Catalyzes the condensation of carbamoyl phosphate and aspartate to form carbamoyl aspartate and inorganic phosphate, the committed step in the de novo pyrimidine nucleotide biosynthesis pathway.</text>
</comment>
<dbReference type="NCBIfam" id="NF002032">
    <property type="entry name" value="PRK00856.1"/>
    <property type="match status" value="1"/>
</dbReference>
<feature type="binding site" evidence="7">
    <location>
        <position position="224"/>
    </location>
    <ligand>
        <name>L-aspartate</name>
        <dbReference type="ChEBI" id="CHEBI:29991"/>
    </ligand>
</feature>
<feature type="binding site" evidence="7">
    <location>
        <position position="265"/>
    </location>
    <ligand>
        <name>carbamoyl phosphate</name>
        <dbReference type="ChEBI" id="CHEBI:58228"/>
    </ligand>
</feature>
<evidence type="ECO:0000256" key="5">
    <source>
        <dbReference type="ARBA" id="ARBA00043884"/>
    </source>
</evidence>
<protein>
    <recommendedName>
        <fullName evidence="7">Aspartate carbamoyltransferase</fullName>
        <ecNumber evidence="7">2.1.3.2</ecNumber>
    </recommendedName>
    <alternativeName>
        <fullName evidence="7">Aspartate transcarbamylase</fullName>
        <shortName evidence="7">ATCase</shortName>
    </alternativeName>
</protein>
<dbReference type="GO" id="GO:0006520">
    <property type="term" value="P:amino acid metabolic process"/>
    <property type="evidence" value="ECO:0007669"/>
    <property type="project" value="InterPro"/>
</dbReference>
<dbReference type="HAMAP" id="MF_00001">
    <property type="entry name" value="Asp_carb_tr"/>
    <property type="match status" value="1"/>
</dbReference>
<dbReference type="InterPro" id="IPR006132">
    <property type="entry name" value="Asp/Orn_carbamoyltranf_P-bd"/>
</dbReference>
<feature type="binding site" evidence="7">
    <location>
        <position position="60"/>
    </location>
    <ligand>
        <name>carbamoyl phosphate</name>
        <dbReference type="ChEBI" id="CHEBI:58228"/>
    </ligand>
</feature>
<organism evidence="10">
    <name type="scientific">Flavobacterium sp. WC2409</name>
    <dbReference type="NCBI Taxonomy" id="3234139"/>
    <lineage>
        <taxon>Bacteria</taxon>
        <taxon>Pseudomonadati</taxon>
        <taxon>Bacteroidota</taxon>
        <taxon>Flavobacteriia</taxon>
        <taxon>Flavobacteriales</taxon>
        <taxon>Flavobacteriaceae</taxon>
        <taxon>Flavobacterium</taxon>
    </lineage>
</organism>
<comment type="pathway">
    <text evidence="1 7">Pyrimidine metabolism; UMP biosynthesis via de novo pathway; (S)-dihydroorotate from bicarbonate: step 2/3.</text>
</comment>
<feature type="binding site" evidence="7">
    <location>
        <position position="87"/>
    </location>
    <ligand>
        <name>L-aspartate</name>
        <dbReference type="ChEBI" id="CHEBI:29991"/>
    </ligand>
</feature>
<dbReference type="PROSITE" id="PS00097">
    <property type="entry name" value="CARBAMOYLTRANSFERASE"/>
    <property type="match status" value="1"/>
</dbReference>
<dbReference type="GO" id="GO:0016597">
    <property type="term" value="F:amino acid binding"/>
    <property type="evidence" value="ECO:0007669"/>
    <property type="project" value="InterPro"/>
</dbReference>
<sequence>MKELSVNHLLGIKYINKNDIDLIFETADHFKEVINRPIKKVPSLRDITIANIFFENSTRTKLSFELAQKRLSADVISFSAAQSSVKKGETLIDTVNNILSMKVDMVVMRHANPGAAYFLSKNVKASIVNAGDGAHEHPTQALLDSYSIREKLGEVAGKKVVIVGDILHSRVALSNIYALQMQGAEVKVCGPKTLIPRHIESLGVTVEPNLRKALEWCDVANMLRVQNERMDVNFFPSTREYAQQYGLDKTLLDSLNKEIVIMHPGPINRGVEITSEVADSQQSVILNQVENGVAIRMAVIYLLASKIQ</sequence>
<feature type="binding site" evidence="7">
    <location>
        <position position="137"/>
    </location>
    <ligand>
        <name>carbamoyl phosphate</name>
        <dbReference type="ChEBI" id="CHEBI:58228"/>
    </ligand>
</feature>
<comment type="subunit">
    <text evidence="7">Heterododecamer (2C3:3R2) of six catalytic PyrB chains organized as two trimers (C3), and six regulatory PyrI chains organized as three dimers (R2).</text>
</comment>
<dbReference type="PRINTS" id="PR00101">
    <property type="entry name" value="ATCASE"/>
</dbReference>
<dbReference type="InterPro" id="IPR006131">
    <property type="entry name" value="Asp_carbamoyltransf_Asp/Orn-bd"/>
</dbReference>
<feature type="binding site" evidence="7">
    <location>
        <position position="109"/>
    </location>
    <ligand>
        <name>carbamoyl phosphate</name>
        <dbReference type="ChEBI" id="CHEBI:58228"/>
    </ligand>
</feature>
<dbReference type="Pfam" id="PF02729">
    <property type="entry name" value="OTCace_N"/>
    <property type="match status" value="1"/>
</dbReference>
<dbReference type="PANTHER" id="PTHR45753">
    <property type="entry name" value="ORNITHINE CARBAMOYLTRANSFERASE, MITOCHONDRIAL"/>
    <property type="match status" value="1"/>
</dbReference>
<feature type="domain" description="Aspartate/ornithine carbamoyltransferase Asp/Orn-binding" evidence="8">
    <location>
        <begin position="157"/>
        <end position="302"/>
    </location>
</feature>
<dbReference type="GO" id="GO:0004070">
    <property type="term" value="F:aspartate carbamoyltransferase activity"/>
    <property type="evidence" value="ECO:0007669"/>
    <property type="project" value="UniProtKB-UniRule"/>
</dbReference>
<dbReference type="SUPFAM" id="SSF53671">
    <property type="entry name" value="Aspartate/ornithine carbamoyltransferase"/>
    <property type="match status" value="1"/>
</dbReference>
<proteinExistence type="inferred from homology"/>
<evidence type="ECO:0000256" key="1">
    <source>
        <dbReference type="ARBA" id="ARBA00004852"/>
    </source>
</evidence>
<comment type="catalytic activity">
    <reaction evidence="6 7">
        <text>carbamoyl phosphate + L-aspartate = N-carbamoyl-L-aspartate + phosphate + H(+)</text>
        <dbReference type="Rhea" id="RHEA:20013"/>
        <dbReference type="ChEBI" id="CHEBI:15378"/>
        <dbReference type="ChEBI" id="CHEBI:29991"/>
        <dbReference type="ChEBI" id="CHEBI:32814"/>
        <dbReference type="ChEBI" id="CHEBI:43474"/>
        <dbReference type="ChEBI" id="CHEBI:58228"/>
        <dbReference type="EC" id="2.1.3.2"/>
    </reaction>
</comment>
<feature type="binding site" evidence="7">
    <location>
        <position position="266"/>
    </location>
    <ligand>
        <name>carbamoyl phosphate</name>
        <dbReference type="ChEBI" id="CHEBI:58228"/>
    </ligand>
</feature>
<dbReference type="RefSeq" id="WP_367753252.1">
    <property type="nucleotide sequence ID" value="NZ_CP165625.1"/>
</dbReference>
<dbReference type="FunFam" id="3.40.50.1370:FF:000007">
    <property type="entry name" value="Aspartate carbamoyltransferase"/>
    <property type="match status" value="1"/>
</dbReference>
<evidence type="ECO:0000313" key="10">
    <source>
        <dbReference type="EMBL" id="XDU96792.1"/>
    </source>
</evidence>
<dbReference type="InterPro" id="IPR006130">
    <property type="entry name" value="Asp/Orn_carbamoylTrfase"/>
</dbReference>
<feature type="binding site" evidence="7">
    <location>
        <position position="140"/>
    </location>
    <ligand>
        <name>carbamoyl phosphate</name>
        <dbReference type="ChEBI" id="CHEBI:58228"/>
    </ligand>
</feature>
<keyword evidence="3 7" id="KW-0808">Transferase</keyword>
<keyword evidence="4 7" id="KW-0665">Pyrimidine biosynthesis</keyword>
<comment type="similarity">
    <text evidence="2 7">Belongs to the aspartate/ornithine carbamoyltransferase superfamily. ATCase family.</text>
</comment>
<dbReference type="InterPro" id="IPR002082">
    <property type="entry name" value="Asp_carbamoyltransf"/>
</dbReference>
<dbReference type="GO" id="GO:0006207">
    <property type="term" value="P:'de novo' pyrimidine nucleobase biosynthetic process"/>
    <property type="evidence" value="ECO:0007669"/>
    <property type="project" value="InterPro"/>
</dbReference>
<feature type="binding site" evidence="7">
    <location>
        <position position="170"/>
    </location>
    <ligand>
        <name>L-aspartate</name>
        <dbReference type="ChEBI" id="CHEBI:29991"/>
    </ligand>
</feature>
<evidence type="ECO:0000256" key="7">
    <source>
        <dbReference type="HAMAP-Rule" id="MF_00001"/>
    </source>
</evidence>
<evidence type="ECO:0000256" key="4">
    <source>
        <dbReference type="ARBA" id="ARBA00022975"/>
    </source>
</evidence>
<reference evidence="10" key="1">
    <citation type="submission" date="2024-07" db="EMBL/GenBank/DDBJ databases">
        <authorList>
            <person name="Biller S.J."/>
        </authorList>
    </citation>
    <scope>NUCLEOTIDE SEQUENCE</scope>
    <source>
        <strain evidence="10">WC2409</strain>
    </source>
</reference>
<dbReference type="NCBIfam" id="TIGR00670">
    <property type="entry name" value="asp_carb_tr"/>
    <property type="match status" value="1"/>
</dbReference>
<evidence type="ECO:0000259" key="9">
    <source>
        <dbReference type="Pfam" id="PF02729"/>
    </source>
</evidence>
<dbReference type="PANTHER" id="PTHR45753:SF6">
    <property type="entry name" value="ASPARTATE CARBAMOYLTRANSFERASE"/>
    <property type="match status" value="1"/>
</dbReference>
<gene>
    <name evidence="7" type="primary">pyrB</name>
    <name evidence="10" type="ORF">AB3G34_06650</name>
</gene>
<dbReference type="PRINTS" id="PR00100">
    <property type="entry name" value="AOTCASE"/>
</dbReference>
<evidence type="ECO:0000259" key="8">
    <source>
        <dbReference type="Pfam" id="PF00185"/>
    </source>
</evidence>
<dbReference type="EC" id="2.1.3.2" evidence="7"/>
<dbReference type="Gene3D" id="3.40.50.1370">
    <property type="entry name" value="Aspartate/ornithine carbamoyltransferase"/>
    <property type="match status" value="2"/>
</dbReference>
<dbReference type="GO" id="GO:0044205">
    <property type="term" value="P:'de novo' UMP biosynthetic process"/>
    <property type="evidence" value="ECO:0007669"/>
    <property type="project" value="UniProtKB-UniRule"/>
</dbReference>
<dbReference type="EMBL" id="CP165625">
    <property type="protein sequence ID" value="XDU96792.1"/>
    <property type="molecule type" value="Genomic_DNA"/>
</dbReference>
<dbReference type="Pfam" id="PF00185">
    <property type="entry name" value="OTCace"/>
    <property type="match status" value="1"/>
</dbReference>
<evidence type="ECO:0000256" key="3">
    <source>
        <dbReference type="ARBA" id="ARBA00022679"/>
    </source>
</evidence>
<evidence type="ECO:0000256" key="2">
    <source>
        <dbReference type="ARBA" id="ARBA00008896"/>
    </source>
</evidence>